<sequence>MSNESFATAVPAAIRRATQERPAAGGWTVRILAPEGVHELRLSSQRQVGRLALELERLGFALDVDARSETDFVFALETADAP</sequence>
<dbReference type="AlphaFoldDB" id="A0A934USM6"/>
<evidence type="ECO:0000313" key="1">
    <source>
        <dbReference type="EMBL" id="MBK0393667.1"/>
    </source>
</evidence>
<organism evidence="1 2">
    <name type="scientific">Ramlibacter algicola</name>
    <dbReference type="NCBI Taxonomy" id="2795217"/>
    <lineage>
        <taxon>Bacteria</taxon>
        <taxon>Pseudomonadati</taxon>
        <taxon>Pseudomonadota</taxon>
        <taxon>Betaproteobacteria</taxon>
        <taxon>Burkholderiales</taxon>
        <taxon>Comamonadaceae</taxon>
        <taxon>Ramlibacter</taxon>
    </lineage>
</organism>
<proteinExistence type="predicted"/>
<dbReference type="EMBL" id="JAEDAO010000001">
    <property type="protein sequence ID" value="MBK0393667.1"/>
    <property type="molecule type" value="Genomic_DNA"/>
</dbReference>
<comment type="caution">
    <text evidence="1">The sequence shown here is derived from an EMBL/GenBank/DDBJ whole genome shotgun (WGS) entry which is preliminary data.</text>
</comment>
<protein>
    <submittedName>
        <fullName evidence="1">Uncharacterized protein</fullName>
    </submittedName>
</protein>
<accession>A0A934USM6</accession>
<dbReference type="Proteomes" id="UP000617041">
    <property type="component" value="Unassembled WGS sequence"/>
</dbReference>
<evidence type="ECO:0000313" key="2">
    <source>
        <dbReference type="Proteomes" id="UP000617041"/>
    </source>
</evidence>
<dbReference type="RefSeq" id="WP_200788623.1">
    <property type="nucleotide sequence ID" value="NZ_JAEDAO010000001.1"/>
</dbReference>
<keyword evidence="2" id="KW-1185">Reference proteome</keyword>
<reference evidence="1" key="1">
    <citation type="submission" date="2020-12" db="EMBL/GenBank/DDBJ databases">
        <title>Ramlibacter sp. nov., isolated from a freshwater alga, Cryptomonas.</title>
        <authorList>
            <person name="Kim H.M."/>
            <person name="Jeon C.O."/>
        </authorList>
    </citation>
    <scope>NUCLEOTIDE SEQUENCE</scope>
    <source>
        <strain evidence="1">CrO1</strain>
    </source>
</reference>
<gene>
    <name evidence="1" type="ORF">I8E28_13800</name>
</gene>
<name>A0A934USM6_9BURK</name>